<gene>
    <name evidence="2" type="ORF">Bhyg_07933</name>
</gene>
<dbReference type="EMBL" id="WJQU01000002">
    <property type="protein sequence ID" value="KAJ6642977.1"/>
    <property type="molecule type" value="Genomic_DNA"/>
</dbReference>
<evidence type="ECO:0000313" key="3">
    <source>
        <dbReference type="Proteomes" id="UP001151699"/>
    </source>
</evidence>
<reference evidence="2" key="1">
    <citation type="submission" date="2022-07" db="EMBL/GenBank/DDBJ databases">
        <authorList>
            <person name="Trinca V."/>
            <person name="Uliana J.V.C."/>
            <person name="Torres T.T."/>
            <person name="Ward R.J."/>
            <person name="Monesi N."/>
        </authorList>
    </citation>
    <scope>NUCLEOTIDE SEQUENCE</scope>
    <source>
        <strain evidence="2">HSMRA1968</strain>
        <tissue evidence="2">Whole embryos</tissue>
    </source>
</reference>
<evidence type="ECO:0000256" key="1">
    <source>
        <dbReference type="SAM" id="MobiDB-lite"/>
    </source>
</evidence>
<dbReference type="Proteomes" id="UP001151699">
    <property type="component" value="Chromosome B"/>
</dbReference>
<feature type="compositionally biased region" description="Basic and acidic residues" evidence="1">
    <location>
        <begin position="1"/>
        <end position="11"/>
    </location>
</feature>
<evidence type="ECO:0000313" key="2">
    <source>
        <dbReference type="EMBL" id="KAJ6642977.1"/>
    </source>
</evidence>
<accession>A0A9Q0N4F4</accession>
<sequence>MEVRSRLRRETSTPNPKYGASKTLVMTPQRSPGINSPGSALKTITESDEGSPNKESYIGDLNVVESWQPHVNQFAYRLANLSMKLEPFLIKRNENEDKIES</sequence>
<feature type="region of interest" description="Disordered" evidence="1">
    <location>
        <begin position="1"/>
        <end position="38"/>
    </location>
</feature>
<protein>
    <submittedName>
        <fullName evidence="2">Uncharacterized protein</fullName>
    </submittedName>
</protein>
<proteinExistence type="predicted"/>
<organism evidence="2 3">
    <name type="scientific">Pseudolycoriella hygida</name>
    <dbReference type="NCBI Taxonomy" id="35572"/>
    <lineage>
        <taxon>Eukaryota</taxon>
        <taxon>Metazoa</taxon>
        <taxon>Ecdysozoa</taxon>
        <taxon>Arthropoda</taxon>
        <taxon>Hexapoda</taxon>
        <taxon>Insecta</taxon>
        <taxon>Pterygota</taxon>
        <taxon>Neoptera</taxon>
        <taxon>Endopterygota</taxon>
        <taxon>Diptera</taxon>
        <taxon>Nematocera</taxon>
        <taxon>Sciaroidea</taxon>
        <taxon>Sciaridae</taxon>
        <taxon>Pseudolycoriella</taxon>
    </lineage>
</organism>
<name>A0A9Q0N4F4_9DIPT</name>
<comment type="caution">
    <text evidence="2">The sequence shown here is derived from an EMBL/GenBank/DDBJ whole genome shotgun (WGS) entry which is preliminary data.</text>
</comment>
<feature type="compositionally biased region" description="Polar residues" evidence="1">
    <location>
        <begin position="24"/>
        <end position="38"/>
    </location>
</feature>
<dbReference type="AlphaFoldDB" id="A0A9Q0N4F4"/>
<keyword evidence="3" id="KW-1185">Reference proteome</keyword>